<dbReference type="Proteomes" id="UP000887159">
    <property type="component" value="Unassembled WGS sequence"/>
</dbReference>
<keyword evidence="2" id="KW-1185">Reference proteome</keyword>
<evidence type="ECO:0000313" key="1">
    <source>
        <dbReference type="EMBL" id="GFY34554.1"/>
    </source>
</evidence>
<evidence type="ECO:0000313" key="2">
    <source>
        <dbReference type="Proteomes" id="UP000887159"/>
    </source>
</evidence>
<accession>A0A8X6WGM5</accession>
<organism evidence="1 2">
    <name type="scientific">Trichonephila clavipes</name>
    <name type="common">Golden silk orbweaver</name>
    <name type="synonym">Nephila clavipes</name>
    <dbReference type="NCBI Taxonomy" id="2585209"/>
    <lineage>
        <taxon>Eukaryota</taxon>
        <taxon>Metazoa</taxon>
        <taxon>Ecdysozoa</taxon>
        <taxon>Arthropoda</taxon>
        <taxon>Chelicerata</taxon>
        <taxon>Arachnida</taxon>
        <taxon>Araneae</taxon>
        <taxon>Araneomorphae</taxon>
        <taxon>Entelegynae</taxon>
        <taxon>Araneoidea</taxon>
        <taxon>Nephilidae</taxon>
        <taxon>Trichonephila</taxon>
    </lineage>
</organism>
<dbReference type="AlphaFoldDB" id="A0A8X6WGM5"/>
<dbReference type="EMBL" id="BMAU01021425">
    <property type="protein sequence ID" value="GFY34554.1"/>
    <property type="molecule type" value="Genomic_DNA"/>
</dbReference>
<name>A0A8X6WGM5_TRICX</name>
<reference evidence="1" key="1">
    <citation type="submission" date="2020-08" db="EMBL/GenBank/DDBJ databases">
        <title>Multicomponent nature underlies the extraordinary mechanical properties of spider dragline silk.</title>
        <authorList>
            <person name="Kono N."/>
            <person name="Nakamura H."/>
            <person name="Mori M."/>
            <person name="Yoshida Y."/>
            <person name="Ohtoshi R."/>
            <person name="Malay A.D."/>
            <person name="Moran D.A.P."/>
            <person name="Tomita M."/>
            <person name="Numata K."/>
            <person name="Arakawa K."/>
        </authorList>
    </citation>
    <scope>NUCLEOTIDE SEQUENCE</scope>
</reference>
<sequence length="83" mass="9530">MSFRVTGGRGREVRALEYFQGVLSQNLGRIEPNQNVTCMVAYDRRTKQPLATMDFVGLNLKWPIRVALETKFFRNQSSHVGKL</sequence>
<proteinExistence type="predicted"/>
<comment type="caution">
    <text evidence="1">The sequence shown here is derived from an EMBL/GenBank/DDBJ whole genome shotgun (WGS) entry which is preliminary data.</text>
</comment>
<protein>
    <submittedName>
        <fullName evidence="1">Uncharacterized protein</fullName>
    </submittedName>
</protein>
<gene>
    <name evidence="1" type="ORF">TNCV_3095361</name>
</gene>